<keyword evidence="14" id="KW-1185">Reference proteome</keyword>
<dbReference type="GO" id="GO:0005739">
    <property type="term" value="C:mitochondrion"/>
    <property type="evidence" value="ECO:0007669"/>
    <property type="project" value="TreeGrafter"/>
</dbReference>
<sequence>MQWGCSGILLSRHMGKSNTAVQKWVTSTVSHIQIYGLGTDIGDGVPSVLLFFDKTRYLFNVGEGFQRFAMQHQIKLNRLTDILLTRNGSEAAGGLPGLCLTISDVLGGGAASPAHHLSFHGPTGAADLQHAVRQYVNSSAIHVEGHAVTGASCAAQQTEANATASLETAGSGAAVPVLVRPEVTISAVELRPEGAEERQHANGTPASADQMSVNHSLAAAASECHDRPCKRQKTSQQPLLKDGEAPILAVEGSACCYICQLSDTPGRFLPDKAAALGVPKGPLFGRLKGGQAVQLPNGTEVQPADVMEASVPGARVLLADCPNRGFLPALLRSEVLHGSISAEEAEKKAANSTEGAMDRSETRSSSKDTDSQRASIVVHLAPVMVLRLLAAWRSRNSRS</sequence>
<name>A0AAV1IDM5_9CHLO</name>
<keyword evidence="5" id="KW-0819">tRNA processing</keyword>
<dbReference type="EC" id="3.1.26.11" evidence="4"/>
<evidence type="ECO:0000256" key="7">
    <source>
        <dbReference type="ARBA" id="ARBA00022723"/>
    </source>
</evidence>
<feature type="region of interest" description="Disordered" evidence="11">
    <location>
        <begin position="192"/>
        <end position="212"/>
    </location>
</feature>
<dbReference type="PANTHER" id="PTHR12553">
    <property type="entry name" value="ZINC PHOSPHODIESTERASE ELAC PROTEIN 2"/>
    <property type="match status" value="1"/>
</dbReference>
<dbReference type="InterPro" id="IPR036866">
    <property type="entry name" value="RibonucZ/Hydroxyglut_hydro"/>
</dbReference>
<dbReference type="AlphaFoldDB" id="A0AAV1IDM5"/>
<organism evidence="13 14">
    <name type="scientific">Coccomyxa viridis</name>
    <dbReference type="NCBI Taxonomy" id="1274662"/>
    <lineage>
        <taxon>Eukaryota</taxon>
        <taxon>Viridiplantae</taxon>
        <taxon>Chlorophyta</taxon>
        <taxon>core chlorophytes</taxon>
        <taxon>Trebouxiophyceae</taxon>
        <taxon>Trebouxiophyceae incertae sedis</taxon>
        <taxon>Coccomyxaceae</taxon>
        <taxon>Coccomyxa</taxon>
    </lineage>
</organism>
<keyword evidence="7" id="KW-0479">Metal-binding</keyword>
<dbReference type="Proteomes" id="UP001314263">
    <property type="component" value="Unassembled WGS sequence"/>
</dbReference>
<evidence type="ECO:0000256" key="2">
    <source>
        <dbReference type="ARBA" id="ARBA00001947"/>
    </source>
</evidence>
<dbReference type="GO" id="GO:0042781">
    <property type="term" value="F:3'-tRNA processing endoribonuclease activity"/>
    <property type="evidence" value="ECO:0007669"/>
    <property type="project" value="UniProtKB-EC"/>
</dbReference>
<evidence type="ECO:0000256" key="5">
    <source>
        <dbReference type="ARBA" id="ARBA00022694"/>
    </source>
</evidence>
<dbReference type="PANTHER" id="PTHR12553:SF49">
    <property type="entry name" value="ZINC PHOSPHODIESTERASE ELAC PROTEIN 2"/>
    <property type="match status" value="1"/>
</dbReference>
<dbReference type="InterPro" id="IPR047151">
    <property type="entry name" value="RNZ2-like"/>
</dbReference>
<dbReference type="GO" id="GO:1990180">
    <property type="term" value="P:mitochondrial tRNA 3'-end processing"/>
    <property type="evidence" value="ECO:0007669"/>
    <property type="project" value="TreeGrafter"/>
</dbReference>
<proteinExistence type="inferred from homology"/>
<dbReference type="InterPro" id="IPR027794">
    <property type="entry name" value="tRNase_Z_dom"/>
</dbReference>
<evidence type="ECO:0000256" key="6">
    <source>
        <dbReference type="ARBA" id="ARBA00022722"/>
    </source>
</evidence>
<dbReference type="SUPFAM" id="SSF56281">
    <property type="entry name" value="Metallo-hydrolase/oxidoreductase"/>
    <property type="match status" value="1"/>
</dbReference>
<comment type="similarity">
    <text evidence="3">Belongs to the RNase Z family.</text>
</comment>
<evidence type="ECO:0000259" key="12">
    <source>
        <dbReference type="Pfam" id="PF13691"/>
    </source>
</evidence>
<evidence type="ECO:0000313" key="13">
    <source>
        <dbReference type="EMBL" id="CAK0784350.1"/>
    </source>
</evidence>
<keyword evidence="10" id="KW-0862">Zinc</keyword>
<evidence type="ECO:0000256" key="8">
    <source>
        <dbReference type="ARBA" id="ARBA00022759"/>
    </source>
</evidence>
<feature type="compositionally biased region" description="Basic and acidic residues" evidence="11">
    <location>
        <begin position="356"/>
        <end position="371"/>
    </location>
</feature>
<gene>
    <name evidence="13" type="ORF">CVIRNUC_007554</name>
</gene>
<comment type="caution">
    <text evidence="13">The sequence shown here is derived from an EMBL/GenBank/DDBJ whole genome shotgun (WGS) entry which is preliminary data.</text>
</comment>
<evidence type="ECO:0000313" key="14">
    <source>
        <dbReference type="Proteomes" id="UP001314263"/>
    </source>
</evidence>
<comment type="cofactor">
    <cofactor evidence="2">
        <name>Zn(2+)</name>
        <dbReference type="ChEBI" id="CHEBI:29105"/>
    </cofactor>
</comment>
<accession>A0AAV1IDM5</accession>
<evidence type="ECO:0000256" key="9">
    <source>
        <dbReference type="ARBA" id="ARBA00022801"/>
    </source>
</evidence>
<comment type="catalytic activity">
    <reaction evidence="1">
        <text>Endonucleolytic cleavage of RNA, removing extra 3' nucleotides from tRNA precursor, generating 3' termini of tRNAs. A 3'-hydroxy group is left at the tRNA terminus and a 5'-phosphoryl group is left at the trailer molecule.</text>
        <dbReference type="EC" id="3.1.26.11"/>
    </reaction>
</comment>
<evidence type="ECO:0000256" key="1">
    <source>
        <dbReference type="ARBA" id="ARBA00000402"/>
    </source>
</evidence>
<dbReference type="Gene3D" id="3.60.15.10">
    <property type="entry name" value="Ribonuclease Z/Hydroxyacylglutathione hydrolase-like"/>
    <property type="match status" value="1"/>
</dbReference>
<evidence type="ECO:0000256" key="10">
    <source>
        <dbReference type="ARBA" id="ARBA00022833"/>
    </source>
</evidence>
<dbReference type="Pfam" id="PF13691">
    <property type="entry name" value="Lactamase_B_4"/>
    <property type="match status" value="1"/>
</dbReference>
<protein>
    <recommendedName>
        <fullName evidence="4">ribonuclease Z</fullName>
        <ecNumber evidence="4">3.1.26.11</ecNumber>
    </recommendedName>
</protein>
<dbReference type="GO" id="GO:0046872">
    <property type="term" value="F:metal ion binding"/>
    <property type="evidence" value="ECO:0007669"/>
    <property type="project" value="UniProtKB-KW"/>
</dbReference>
<keyword evidence="8" id="KW-0255">Endonuclease</keyword>
<feature type="region of interest" description="Disordered" evidence="11">
    <location>
        <begin position="343"/>
        <end position="372"/>
    </location>
</feature>
<keyword evidence="6" id="KW-0540">Nuclease</keyword>
<evidence type="ECO:0000256" key="11">
    <source>
        <dbReference type="SAM" id="MobiDB-lite"/>
    </source>
</evidence>
<feature type="domain" description="tRNase Z endonuclease" evidence="12">
    <location>
        <begin position="40"/>
        <end position="93"/>
    </location>
</feature>
<reference evidence="13 14" key="1">
    <citation type="submission" date="2023-10" db="EMBL/GenBank/DDBJ databases">
        <authorList>
            <person name="Maclean D."/>
            <person name="Macfadyen A."/>
        </authorList>
    </citation>
    <scope>NUCLEOTIDE SEQUENCE [LARGE SCALE GENOMIC DNA]</scope>
</reference>
<feature type="compositionally biased region" description="Polar residues" evidence="11">
    <location>
        <begin position="201"/>
        <end position="212"/>
    </location>
</feature>
<dbReference type="EMBL" id="CAUYUE010000010">
    <property type="protein sequence ID" value="CAK0784350.1"/>
    <property type="molecule type" value="Genomic_DNA"/>
</dbReference>
<evidence type="ECO:0000256" key="4">
    <source>
        <dbReference type="ARBA" id="ARBA00012477"/>
    </source>
</evidence>
<keyword evidence="9" id="KW-0378">Hydrolase</keyword>
<evidence type="ECO:0000256" key="3">
    <source>
        <dbReference type="ARBA" id="ARBA00007823"/>
    </source>
</evidence>